<accession>A0A1D6NI99</accession>
<protein>
    <submittedName>
        <fullName evidence="1">SGT1 disease resistance protein homolog1</fullName>
    </submittedName>
</protein>
<gene>
    <name evidence="1" type="ORF">ZEAMMB73_Zm00001d044172</name>
</gene>
<dbReference type="AlphaFoldDB" id="A0A1D6NI99"/>
<proteinExistence type="predicted"/>
<name>A0A1D6NI99_MAIZE</name>
<dbReference type="EMBL" id="CM007649">
    <property type="protein sequence ID" value="ONM40085.1"/>
    <property type="molecule type" value="Genomic_DNA"/>
</dbReference>
<organism evidence="1">
    <name type="scientific">Zea mays</name>
    <name type="common">Maize</name>
    <dbReference type="NCBI Taxonomy" id="4577"/>
    <lineage>
        <taxon>Eukaryota</taxon>
        <taxon>Viridiplantae</taxon>
        <taxon>Streptophyta</taxon>
        <taxon>Embryophyta</taxon>
        <taxon>Tracheophyta</taxon>
        <taxon>Spermatophyta</taxon>
        <taxon>Magnoliopsida</taxon>
        <taxon>Liliopsida</taxon>
        <taxon>Poales</taxon>
        <taxon>Poaceae</taxon>
        <taxon>PACMAD clade</taxon>
        <taxon>Panicoideae</taxon>
        <taxon>Andropogonodae</taxon>
        <taxon>Andropogoneae</taxon>
        <taxon>Tripsacinae</taxon>
        <taxon>Zea</taxon>
    </lineage>
</organism>
<sequence length="104" mass="11573">MPTAPRRTSSSATTLVRAVLSPHPILVLSYYSDRVQFYCLCATRVWYSAARFLEGLFDSLFCCDERTRGDSRVGCGRSTSAFGVDLAMNHPIGISKRALDDWGF</sequence>
<reference evidence="1" key="1">
    <citation type="submission" date="2015-12" db="EMBL/GenBank/DDBJ databases">
        <title>Update maize B73 reference genome by single molecule sequencing technologies.</title>
        <authorList>
            <consortium name="Maize Genome Sequencing Project"/>
            <person name="Ware D."/>
        </authorList>
    </citation>
    <scope>NUCLEOTIDE SEQUENCE [LARGE SCALE GENOMIC DNA]</scope>
    <source>
        <tissue evidence="1">Seedling</tissue>
    </source>
</reference>
<evidence type="ECO:0000313" key="1">
    <source>
        <dbReference type="EMBL" id="ONM40085.1"/>
    </source>
</evidence>